<evidence type="ECO:0000259" key="6">
    <source>
        <dbReference type="PROSITE" id="PS50883"/>
    </source>
</evidence>
<dbReference type="NCBIfam" id="TIGR00229">
    <property type="entry name" value="sensory_box"/>
    <property type="match status" value="1"/>
</dbReference>
<keyword evidence="8" id="KW-0548">Nucleotidyltransferase</keyword>
<dbReference type="InterPro" id="IPR001789">
    <property type="entry name" value="Sig_transdc_resp-reg_receiver"/>
</dbReference>
<dbReference type="NCBIfam" id="TIGR00254">
    <property type="entry name" value="GGDEF"/>
    <property type="match status" value="1"/>
</dbReference>
<dbReference type="GO" id="GO:0006355">
    <property type="term" value="P:regulation of DNA-templated transcription"/>
    <property type="evidence" value="ECO:0007669"/>
    <property type="project" value="InterPro"/>
</dbReference>
<dbReference type="PANTHER" id="PTHR44757:SF4">
    <property type="entry name" value="DIGUANYLATE CYCLASE DGCE-RELATED"/>
    <property type="match status" value="1"/>
</dbReference>
<gene>
    <name evidence="8" type="primary">yegE_3</name>
    <name evidence="8" type="ORF">MBHS_03688</name>
</gene>
<evidence type="ECO:0000256" key="1">
    <source>
        <dbReference type="ARBA" id="ARBA00001946"/>
    </source>
</evidence>
<dbReference type="Pfam" id="PF00990">
    <property type="entry name" value="GGDEF"/>
    <property type="match status" value="1"/>
</dbReference>
<dbReference type="InterPro" id="IPR000014">
    <property type="entry name" value="PAS"/>
</dbReference>
<dbReference type="EC" id="2.7.7.65" evidence="8"/>
<dbReference type="Gene3D" id="3.30.70.270">
    <property type="match status" value="1"/>
</dbReference>
<name>A0A1H6FDS8_9GAMM</name>
<keyword evidence="8" id="KW-0808">Transferase</keyword>
<proteinExistence type="predicted"/>
<dbReference type="Pfam" id="PF00989">
    <property type="entry name" value="PAS"/>
    <property type="match status" value="1"/>
</dbReference>
<dbReference type="Pfam" id="PF00072">
    <property type="entry name" value="Response_reg"/>
    <property type="match status" value="1"/>
</dbReference>
<feature type="region of interest" description="Disordered" evidence="3">
    <location>
        <begin position="1"/>
        <end position="29"/>
    </location>
</feature>
<dbReference type="SUPFAM" id="SSF55785">
    <property type="entry name" value="PYP-like sensor domain (PAS domain)"/>
    <property type="match status" value="1"/>
</dbReference>
<feature type="domain" description="PAS" evidence="5">
    <location>
        <begin position="167"/>
        <end position="229"/>
    </location>
</feature>
<dbReference type="PROSITE" id="PS50883">
    <property type="entry name" value="EAL"/>
    <property type="match status" value="1"/>
</dbReference>
<dbReference type="PROSITE" id="PS50112">
    <property type="entry name" value="PAS"/>
    <property type="match status" value="1"/>
</dbReference>
<evidence type="ECO:0000259" key="7">
    <source>
        <dbReference type="PROSITE" id="PS50887"/>
    </source>
</evidence>
<dbReference type="InterPro" id="IPR011006">
    <property type="entry name" value="CheY-like_superfamily"/>
</dbReference>
<dbReference type="EMBL" id="FMSV02000540">
    <property type="protein sequence ID" value="SEH07803.1"/>
    <property type="molecule type" value="Genomic_DNA"/>
</dbReference>
<accession>A0A1H6FDS8</accession>
<feature type="domain" description="EAL" evidence="6">
    <location>
        <begin position="471"/>
        <end position="717"/>
    </location>
</feature>
<dbReference type="CDD" id="cd00130">
    <property type="entry name" value="PAS"/>
    <property type="match status" value="1"/>
</dbReference>
<dbReference type="Gene3D" id="3.30.450.20">
    <property type="entry name" value="PAS domain"/>
    <property type="match status" value="1"/>
</dbReference>
<evidence type="ECO:0000313" key="9">
    <source>
        <dbReference type="Proteomes" id="UP000236724"/>
    </source>
</evidence>
<evidence type="ECO:0000313" key="8">
    <source>
        <dbReference type="EMBL" id="SEH07803.1"/>
    </source>
</evidence>
<dbReference type="PROSITE" id="PS50110">
    <property type="entry name" value="RESPONSE_REGULATORY"/>
    <property type="match status" value="1"/>
</dbReference>
<dbReference type="SUPFAM" id="SSF141868">
    <property type="entry name" value="EAL domain-like"/>
    <property type="match status" value="1"/>
</dbReference>
<dbReference type="InterPro" id="IPR000160">
    <property type="entry name" value="GGDEF_dom"/>
</dbReference>
<keyword evidence="2" id="KW-0597">Phosphoprotein</keyword>
<dbReference type="SMART" id="SM00448">
    <property type="entry name" value="REC"/>
    <property type="match status" value="1"/>
</dbReference>
<dbReference type="FunFam" id="3.30.70.270:FF:000001">
    <property type="entry name" value="Diguanylate cyclase domain protein"/>
    <property type="match status" value="1"/>
</dbReference>
<evidence type="ECO:0000259" key="5">
    <source>
        <dbReference type="PROSITE" id="PS50112"/>
    </source>
</evidence>
<feature type="compositionally biased region" description="Polar residues" evidence="3">
    <location>
        <begin position="1"/>
        <end position="19"/>
    </location>
</feature>
<organism evidence="8 9">
    <name type="scientific">Candidatus Venteria ishoeyi</name>
    <dbReference type="NCBI Taxonomy" id="1899563"/>
    <lineage>
        <taxon>Bacteria</taxon>
        <taxon>Pseudomonadati</taxon>
        <taxon>Pseudomonadota</taxon>
        <taxon>Gammaproteobacteria</taxon>
        <taxon>Thiotrichales</taxon>
        <taxon>Thiotrichaceae</taxon>
        <taxon>Venteria</taxon>
    </lineage>
</organism>
<feature type="domain" description="GGDEF" evidence="7">
    <location>
        <begin position="330"/>
        <end position="463"/>
    </location>
</feature>
<dbReference type="SMART" id="SM00052">
    <property type="entry name" value="EAL"/>
    <property type="match status" value="1"/>
</dbReference>
<dbReference type="InterPro" id="IPR043128">
    <property type="entry name" value="Rev_trsase/Diguanyl_cyclase"/>
</dbReference>
<dbReference type="Proteomes" id="UP000236724">
    <property type="component" value="Unassembled WGS sequence"/>
</dbReference>
<dbReference type="PANTHER" id="PTHR44757">
    <property type="entry name" value="DIGUANYLATE CYCLASE DGCP"/>
    <property type="match status" value="1"/>
</dbReference>
<dbReference type="RefSeq" id="WP_103921423.1">
    <property type="nucleotide sequence ID" value="NZ_FMSV02000540.1"/>
</dbReference>
<evidence type="ECO:0000256" key="2">
    <source>
        <dbReference type="PROSITE-ProRule" id="PRU00169"/>
    </source>
</evidence>
<dbReference type="CDD" id="cd01948">
    <property type="entry name" value="EAL"/>
    <property type="match status" value="1"/>
</dbReference>
<dbReference type="GO" id="GO:0052621">
    <property type="term" value="F:diguanylate cyclase activity"/>
    <property type="evidence" value="ECO:0007669"/>
    <property type="project" value="UniProtKB-EC"/>
</dbReference>
<dbReference type="SUPFAM" id="SSF52172">
    <property type="entry name" value="CheY-like"/>
    <property type="match status" value="1"/>
</dbReference>
<dbReference type="Gene3D" id="3.40.50.2300">
    <property type="match status" value="1"/>
</dbReference>
<dbReference type="Gene3D" id="3.20.20.450">
    <property type="entry name" value="EAL domain"/>
    <property type="match status" value="1"/>
</dbReference>
<feature type="modified residue" description="4-aspartylphosphate" evidence="2">
    <location>
        <position position="88"/>
    </location>
</feature>
<protein>
    <submittedName>
        <fullName evidence="8">Putative diguanylate cyclase YegE</fullName>
        <ecNumber evidence="8">2.7.7.65</ecNumber>
    </submittedName>
</protein>
<dbReference type="AlphaFoldDB" id="A0A1H6FDS8"/>
<dbReference type="SMART" id="SM00267">
    <property type="entry name" value="GGDEF"/>
    <property type="match status" value="1"/>
</dbReference>
<evidence type="ECO:0000259" key="4">
    <source>
        <dbReference type="PROSITE" id="PS50110"/>
    </source>
</evidence>
<dbReference type="OrthoDB" id="9813913at2"/>
<evidence type="ECO:0000256" key="3">
    <source>
        <dbReference type="SAM" id="MobiDB-lite"/>
    </source>
</evidence>
<dbReference type="Pfam" id="PF00563">
    <property type="entry name" value="EAL"/>
    <property type="match status" value="1"/>
</dbReference>
<dbReference type="PROSITE" id="PS50887">
    <property type="entry name" value="GGDEF"/>
    <property type="match status" value="1"/>
</dbReference>
<dbReference type="InterPro" id="IPR001633">
    <property type="entry name" value="EAL_dom"/>
</dbReference>
<dbReference type="SMART" id="SM00091">
    <property type="entry name" value="PAS"/>
    <property type="match status" value="1"/>
</dbReference>
<dbReference type="InterPro" id="IPR013767">
    <property type="entry name" value="PAS_fold"/>
</dbReference>
<dbReference type="InterPro" id="IPR052155">
    <property type="entry name" value="Biofilm_reg_signaling"/>
</dbReference>
<sequence length="717" mass="81390">MNKPSSTPHSEPPVLQTTMLPHHSQESSLSSTMHAPSRILVAEDSPVLLAIMLNTLATAYGYQVETAENGQQALELFMLNPADMILMDADMPVLDGISACAQIRQLAEGRTVPIMIVTGYGERDWVDRAYQAGATDYVMKPINWDVLRNRIEYMLKVKQAEEALLAEKEKAQVTLASIGDGVITADAWQRVEYLNPVASQLTGWSNKEAIGKNLSVVFNIIDEDSKEKVYIPLPDELYLPKVQDKHPQIILCNESQTKHFSVENTAAPIQDHKNRIIGMVLVFHDVTASRQMARDIEYQASHDPLTGLINRREFERRLNLMTQSVLEKETEHTLLYMDLDRFKVVNDTCTHAAGDELLRQVSKVIKKQIRYHDTAARLGGDEFGFLLEHCTLDNALPIAEKLCQAIQEIRFPWDRHVFTIGASIGAVSVNFQHANMNRLLNMADEACVTAKDQGRNQVYVYQEKTKAQPGSGQWFLRLQESLEQDNFCLFQQTILPLNKKDQGLHYEVLLRMQDEAGQLILPGSFFSAADRYNLMPKLDRWVIHYLCQWLHHHPEHLQKLNLVSINISDRSLSDEDFAEFVLEQLSRWNIPAQRLCFEFTELAASTHLLNTQHLLTKLHQAGCYFALDNFGIGISSFNTLKNLPVDFIKIQGSLIQQVMDNPLNRSIVQSITHIAQILEMYTVAEFVENDPEMLKTLQEIGIDYVQGFALAEPEPLK</sequence>
<dbReference type="InterPro" id="IPR035965">
    <property type="entry name" value="PAS-like_dom_sf"/>
</dbReference>
<dbReference type="CDD" id="cd01949">
    <property type="entry name" value="GGDEF"/>
    <property type="match status" value="1"/>
</dbReference>
<dbReference type="SUPFAM" id="SSF55073">
    <property type="entry name" value="Nucleotide cyclase"/>
    <property type="match status" value="1"/>
</dbReference>
<comment type="cofactor">
    <cofactor evidence="1">
        <name>Mg(2+)</name>
        <dbReference type="ChEBI" id="CHEBI:18420"/>
    </cofactor>
</comment>
<dbReference type="InterPro" id="IPR035919">
    <property type="entry name" value="EAL_sf"/>
</dbReference>
<dbReference type="InterPro" id="IPR029787">
    <property type="entry name" value="Nucleotide_cyclase"/>
</dbReference>
<dbReference type="CDD" id="cd17546">
    <property type="entry name" value="REC_hyHK_CKI1_RcsC-like"/>
    <property type="match status" value="1"/>
</dbReference>
<keyword evidence="9" id="KW-1185">Reference proteome</keyword>
<feature type="domain" description="Response regulatory" evidence="4">
    <location>
        <begin position="38"/>
        <end position="155"/>
    </location>
</feature>
<dbReference type="GO" id="GO:0000160">
    <property type="term" value="P:phosphorelay signal transduction system"/>
    <property type="evidence" value="ECO:0007669"/>
    <property type="project" value="InterPro"/>
</dbReference>
<reference evidence="8 9" key="1">
    <citation type="submission" date="2016-10" db="EMBL/GenBank/DDBJ databases">
        <authorList>
            <person name="de Groot N.N."/>
        </authorList>
    </citation>
    <scope>NUCLEOTIDE SEQUENCE [LARGE SCALE GENOMIC DNA]</scope>
    <source>
        <strain evidence="8">MBHS1</strain>
    </source>
</reference>